<evidence type="ECO:0000259" key="3">
    <source>
        <dbReference type="PROSITE" id="PS50801"/>
    </source>
</evidence>
<evidence type="ECO:0000313" key="4">
    <source>
        <dbReference type="EMBL" id="AKJ63752.1"/>
    </source>
</evidence>
<dbReference type="AlphaFoldDB" id="A0A0G3EEA9"/>
<organism evidence="4 5">
    <name type="scientific">Kiritimatiella glycovorans</name>
    <dbReference type="NCBI Taxonomy" id="1307763"/>
    <lineage>
        <taxon>Bacteria</taxon>
        <taxon>Pseudomonadati</taxon>
        <taxon>Kiritimatiellota</taxon>
        <taxon>Kiritimatiellia</taxon>
        <taxon>Kiritimatiellales</taxon>
        <taxon>Kiritimatiellaceae</taxon>
        <taxon>Kiritimatiella</taxon>
    </lineage>
</organism>
<proteinExistence type="inferred from homology"/>
<protein>
    <recommendedName>
        <fullName evidence="2">Anti-sigma factor antagonist</fullName>
    </recommendedName>
</protein>
<evidence type="ECO:0000313" key="5">
    <source>
        <dbReference type="Proteomes" id="UP000035268"/>
    </source>
</evidence>
<reference evidence="4 5" key="2">
    <citation type="journal article" date="2016" name="ISME J.">
        <title>Characterization of the first cultured representative of Verrucomicrobia subdivision 5 indicates the proposal of a novel phylum.</title>
        <authorList>
            <person name="Spring S."/>
            <person name="Bunk B."/>
            <person name="Sproer C."/>
            <person name="Schumann P."/>
            <person name="Rohde M."/>
            <person name="Tindall B.J."/>
            <person name="Klenk H.P."/>
        </authorList>
    </citation>
    <scope>NUCLEOTIDE SEQUENCE [LARGE SCALE GENOMIC DNA]</scope>
    <source>
        <strain evidence="4 5">L21-Fru-AB</strain>
    </source>
</reference>
<keyword evidence="5" id="KW-1185">Reference proteome</keyword>
<dbReference type="NCBIfam" id="TIGR00377">
    <property type="entry name" value="ant_ant_sig"/>
    <property type="match status" value="1"/>
</dbReference>
<sequence>MDVQFEERDGVLIARPDGELAGQGAERFRTLFKERAGRSACTLGVVDLSGVPQLDSVGLGALISALRSMIQKGGDLKLCAVRPSARLIFDITRAQNIFDILPALDDALDALR</sequence>
<accession>A0A0G3EEA9</accession>
<dbReference type="PROSITE" id="PS50801">
    <property type="entry name" value="STAS"/>
    <property type="match status" value="1"/>
</dbReference>
<name>A0A0G3EEA9_9BACT</name>
<dbReference type="SUPFAM" id="SSF52091">
    <property type="entry name" value="SpoIIaa-like"/>
    <property type="match status" value="1"/>
</dbReference>
<dbReference type="GO" id="GO:0043856">
    <property type="term" value="F:anti-sigma factor antagonist activity"/>
    <property type="evidence" value="ECO:0007669"/>
    <property type="project" value="InterPro"/>
</dbReference>
<dbReference type="Proteomes" id="UP000035268">
    <property type="component" value="Chromosome"/>
</dbReference>
<dbReference type="OrthoDB" id="9793697at2"/>
<evidence type="ECO:0000256" key="2">
    <source>
        <dbReference type="RuleBase" id="RU003749"/>
    </source>
</evidence>
<dbReference type="KEGG" id="vbl:L21SP4_00472"/>
<dbReference type="InterPro" id="IPR002645">
    <property type="entry name" value="STAS_dom"/>
</dbReference>
<dbReference type="CDD" id="cd07043">
    <property type="entry name" value="STAS_anti-anti-sigma_factors"/>
    <property type="match status" value="1"/>
</dbReference>
<dbReference type="RefSeq" id="WP_052881153.1">
    <property type="nucleotide sequence ID" value="NZ_CP010904.1"/>
</dbReference>
<dbReference type="Gene3D" id="3.30.750.24">
    <property type="entry name" value="STAS domain"/>
    <property type="match status" value="1"/>
</dbReference>
<gene>
    <name evidence="4" type="ORF">L21SP4_00472</name>
</gene>
<comment type="similarity">
    <text evidence="1 2">Belongs to the anti-sigma-factor antagonist family.</text>
</comment>
<feature type="domain" description="STAS" evidence="3">
    <location>
        <begin position="1"/>
        <end position="111"/>
    </location>
</feature>
<dbReference type="Pfam" id="PF01740">
    <property type="entry name" value="STAS"/>
    <property type="match status" value="1"/>
</dbReference>
<dbReference type="InterPro" id="IPR036513">
    <property type="entry name" value="STAS_dom_sf"/>
</dbReference>
<dbReference type="STRING" id="1307763.L21SP4_00472"/>
<evidence type="ECO:0000256" key="1">
    <source>
        <dbReference type="ARBA" id="ARBA00009013"/>
    </source>
</evidence>
<dbReference type="InterPro" id="IPR003658">
    <property type="entry name" value="Anti-sigma_ant"/>
</dbReference>
<dbReference type="EMBL" id="CP010904">
    <property type="protein sequence ID" value="AKJ63752.1"/>
    <property type="molecule type" value="Genomic_DNA"/>
</dbReference>
<dbReference type="PANTHER" id="PTHR33495">
    <property type="entry name" value="ANTI-SIGMA FACTOR ANTAGONIST TM_1081-RELATED-RELATED"/>
    <property type="match status" value="1"/>
</dbReference>
<reference evidence="5" key="1">
    <citation type="submission" date="2015-02" db="EMBL/GenBank/DDBJ databases">
        <title>Description and complete genome sequence of the first cultured representative of the subdivision 5 of the Verrucomicrobia phylum.</title>
        <authorList>
            <person name="Spring S."/>
            <person name="Bunk B."/>
            <person name="Sproer C."/>
            <person name="Klenk H.-P."/>
        </authorList>
    </citation>
    <scope>NUCLEOTIDE SEQUENCE [LARGE SCALE GENOMIC DNA]</scope>
    <source>
        <strain evidence="5">L21-Fru-AB</strain>
    </source>
</reference>